<evidence type="ECO:0000256" key="1">
    <source>
        <dbReference type="ARBA" id="ARBA00022801"/>
    </source>
</evidence>
<dbReference type="PANTHER" id="PTHR12304:SF4">
    <property type="entry name" value="URIDINE NUCLEOSIDASE"/>
    <property type="match status" value="1"/>
</dbReference>
<reference evidence="4 5" key="1">
    <citation type="submission" date="2019-09" db="EMBL/GenBank/DDBJ databases">
        <title>Draft genome sequence assemblies of isolates from the urinary tract.</title>
        <authorList>
            <person name="Mores C.R."/>
            <person name="Putonti C."/>
            <person name="Wolfe A.J."/>
        </authorList>
    </citation>
    <scope>NUCLEOTIDE SEQUENCE [LARGE SCALE GENOMIC DNA]</scope>
    <source>
        <strain evidence="4 5">UMB623</strain>
    </source>
</reference>
<accession>A0A5N1GLV5</accession>
<dbReference type="PANTHER" id="PTHR12304">
    <property type="entry name" value="INOSINE-URIDINE PREFERRING NUCLEOSIDE HYDROLASE"/>
    <property type="match status" value="1"/>
</dbReference>
<dbReference type="GO" id="GO:0008477">
    <property type="term" value="F:purine nucleosidase activity"/>
    <property type="evidence" value="ECO:0007669"/>
    <property type="project" value="TreeGrafter"/>
</dbReference>
<dbReference type="GO" id="GO:0005829">
    <property type="term" value="C:cytosol"/>
    <property type="evidence" value="ECO:0007669"/>
    <property type="project" value="TreeGrafter"/>
</dbReference>
<comment type="caution">
    <text evidence="4">The sequence shown here is derived from an EMBL/GenBank/DDBJ whole genome shotgun (WGS) entry which is preliminary data.</text>
</comment>
<dbReference type="GO" id="GO:0006152">
    <property type="term" value="P:purine nucleoside catabolic process"/>
    <property type="evidence" value="ECO:0007669"/>
    <property type="project" value="TreeGrafter"/>
</dbReference>
<protein>
    <submittedName>
        <fullName evidence="4">Nucleoside hydrolase</fullName>
    </submittedName>
</protein>
<dbReference type="AlphaFoldDB" id="A0A5N1GLV5"/>
<gene>
    <name evidence="4" type="ORF">F6I03_05350</name>
</gene>
<dbReference type="InterPro" id="IPR001910">
    <property type="entry name" value="Inosine/uridine_hydrolase_dom"/>
</dbReference>
<evidence type="ECO:0000313" key="5">
    <source>
        <dbReference type="Proteomes" id="UP000327148"/>
    </source>
</evidence>
<proteinExistence type="predicted"/>
<dbReference type="OrthoDB" id="9797882at2"/>
<dbReference type="SUPFAM" id="SSF53590">
    <property type="entry name" value="Nucleoside hydrolase"/>
    <property type="match status" value="1"/>
</dbReference>
<evidence type="ECO:0000259" key="3">
    <source>
        <dbReference type="Pfam" id="PF01156"/>
    </source>
</evidence>
<dbReference type="Gene3D" id="3.90.245.10">
    <property type="entry name" value="Ribonucleoside hydrolase-like"/>
    <property type="match status" value="1"/>
</dbReference>
<evidence type="ECO:0000313" key="4">
    <source>
        <dbReference type="EMBL" id="KAA9301296.1"/>
    </source>
</evidence>
<name>A0A5N1GLV5_9LACT</name>
<feature type="domain" description="Inosine/uridine-preferring nucleoside hydrolase" evidence="3">
    <location>
        <begin position="18"/>
        <end position="254"/>
    </location>
</feature>
<dbReference type="InterPro" id="IPR023186">
    <property type="entry name" value="IUNH"/>
</dbReference>
<dbReference type="EMBL" id="VYWO01000002">
    <property type="protein sequence ID" value="KAA9301296.1"/>
    <property type="molecule type" value="Genomic_DNA"/>
</dbReference>
<keyword evidence="1 4" id="KW-0378">Hydrolase</keyword>
<dbReference type="InterPro" id="IPR036452">
    <property type="entry name" value="Ribo_hydro-like"/>
</dbReference>
<dbReference type="Proteomes" id="UP000327148">
    <property type="component" value="Unassembled WGS sequence"/>
</dbReference>
<dbReference type="RefSeq" id="WP_070430456.1">
    <property type="nucleotide sequence ID" value="NZ_VYWO01000002.1"/>
</dbReference>
<sequence length="298" mass="33435">MKVAIDFDNTFFTANRDVDDGMALLYLLACPEVELLAVTSTFGNKGIELVDRDTQRLLETLQLDLPYAKGGQACGDYLNPASQLLADLADQHAGDLYLLATGSLTNLMGASLVNPHFFDQLKGIALMGGTTAPLNFAKQEMLELNFSCDPQAAYQVLTKGQNVRVMTGNHCLDLLFTQDQYEAAFAQAEGPLVQLIKKYSEPWFRDNDLEYGIKGFYNWDSLAAACLVHPEYFSLDQAEYWLSVEGLSRGRLHCPSQDPTQYVATKPYQRRLITTPRISRPEELKDHLYQTWLSLDNK</sequence>
<evidence type="ECO:0000256" key="2">
    <source>
        <dbReference type="ARBA" id="ARBA00023295"/>
    </source>
</evidence>
<organism evidence="4 5">
    <name type="scientific">Aerococcus sanguinicola</name>
    <dbReference type="NCBI Taxonomy" id="119206"/>
    <lineage>
        <taxon>Bacteria</taxon>
        <taxon>Bacillati</taxon>
        <taxon>Bacillota</taxon>
        <taxon>Bacilli</taxon>
        <taxon>Lactobacillales</taxon>
        <taxon>Aerococcaceae</taxon>
        <taxon>Aerococcus</taxon>
    </lineage>
</organism>
<keyword evidence="2" id="KW-0326">Glycosidase</keyword>
<dbReference type="Pfam" id="PF01156">
    <property type="entry name" value="IU_nuc_hydro"/>
    <property type="match status" value="1"/>
</dbReference>